<dbReference type="PANTHER" id="PTHR43986:SF1">
    <property type="entry name" value="ELONGATION FACTOR 1-GAMMA"/>
    <property type="match status" value="1"/>
</dbReference>
<dbReference type="GO" id="GO:0005737">
    <property type="term" value="C:cytoplasm"/>
    <property type="evidence" value="ECO:0007669"/>
    <property type="project" value="TreeGrafter"/>
</dbReference>
<evidence type="ECO:0000256" key="4">
    <source>
        <dbReference type="PROSITE-ProRule" id="PRU00519"/>
    </source>
</evidence>
<dbReference type="CDD" id="cd07735">
    <property type="entry name" value="class_II_PDE_MBL-fold"/>
    <property type="match status" value="1"/>
</dbReference>
<protein>
    <submittedName>
        <fullName evidence="9">EF1G-domain-containing protein</fullName>
    </submittedName>
</protein>
<dbReference type="CDD" id="cd03044">
    <property type="entry name" value="GST_N_EF1Bgamma"/>
    <property type="match status" value="1"/>
</dbReference>
<feature type="compositionally biased region" description="Polar residues" evidence="5">
    <location>
        <begin position="691"/>
        <end position="713"/>
    </location>
</feature>
<dbReference type="GO" id="GO:0003746">
    <property type="term" value="F:translation elongation factor activity"/>
    <property type="evidence" value="ECO:0007669"/>
    <property type="project" value="UniProtKB-UniRule"/>
</dbReference>
<dbReference type="GO" id="GO:0006198">
    <property type="term" value="P:cAMP catabolic process"/>
    <property type="evidence" value="ECO:0007669"/>
    <property type="project" value="InterPro"/>
</dbReference>
<dbReference type="Gene3D" id="1.20.1050.10">
    <property type="match status" value="1"/>
</dbReference>
<feature type="domain" description="GST C-terminal" evidence="8">
    <location>
        <begin position="87"/>
        <end position="212"/>
    </location>
</feature>
<dbReference type="SUPFAM" id="SSF47616">
    <property type="entry name" value="GST C-terminal domain-like"/>
    <property type="match status" value="1"/>
</dbReference>
<evidence type="ECO:0000313" key="10">
    <source>
        <dbReference type="Proteomes" id="UP000077248"/>
    </source>
</evidence>
<dbReference type="SUPFAM" id="SSF52833">
    <property type="entry name" value="Thioredoxin-like"/>
    <property type="match status" value="1"/>
</dbReference>
<evidence type="ECO:0000256" key="3">
    <source>
        <dbReference type="ARBA" id="ARBA00022917"/>
    </source>
</evidence>
<keyword evidence="3 4" id="KW-0648">Protein biosynthesis</keyword>
<dbReference type="GeneID" id="29114200"/>
<organism evidence="9 10">
    <name type="scientific">Alternaria alternata</name>
    <name type="common">Alternaria rot fungus</name>
    <name type="synonym">Torula alternata</name>
    <dbReference type="NCBI Taxonomy" id="5599"/>
    <lineage>
        <taxon>Eukaryota</taxon>
        <taxon>Fungi</taxon>
        <taxon>Dikarya</taxon>
        <taxon>Ascomycota</taxon>
        <taxon>Pezizomycotina</taxon>
        <taxon>Dothideomycetes</taxon>
        <taxon>Pleosporomycetidae</taxon>
        <taxon>Pleosporales</taxon>
        <taxon>Pleosporineae</taxon>
        <taxon>Pleosporaceae</taxon>
        <taxon>Alternaria</taxon>
        <taxon>Alternaria sect. Alternaria</taxon>
        <taxon>Alternaria alternata complex</taxon>
    </lineage>
</organism>
<evidence type="ECO:0000256" key="1">
    <source>
        <dbReference type="ARBA" id="ARBA00007409"/>
    </source>
</evidence>
<dbReference type="Pfam" id="PF00647">
    <property type="entry name" value="EF1G"/>
    <property type="match status" value="1"/>
</dbReference>
<dbReference type="InterPro" id="IPR036433">
    <property type="entry name" value="EF1B_G_C_sf"/>
</dbReference>
<dbReference type="GO" id="GO:0004115">
    <property type="term" value="F:3',5'-cyclic-AMP phosphodiesterase activity"/>
    <property type="evidence" value="ECO:0007669"/>
    <property type="project" value="InterPro"/>
</dbReference>
<dbReference type="STRING" id="5599.A0A177DGY9"/>
<dbReference type="InterPro" id="IPR040079">
    <property type="entry name" value="Glutathione_S-Trfase"/>
</dbReference>
<keyword evidence="10" id="KW-1185">Reference proteome</keyword>
<dbReference type="PANTHER" id="PTHR43986">
    <property type="entry name" value="ELONGATION FACTOR 1-GAMMA"/>
    <property type="match status" value="1"/>
</dbReference>
<dbReference type="RefSeq" id="XP_018383942.1">
    <property type="nucleotide sequence ID" value="XM_018528606.1"/>
</dbReference>
<dbReference type="SUPFAM" id="SSF89942">
    <property type="entry name" value="eEF1-gamma domain"/>
    <property type="match status" value="1"/>
</dbReference>
<evidence type="ECO:0000256" key="5">
    <source>
        <dbReference type="SAM" id="MobiDB-lite"/>
    </source>
</evidence>
<name>A0A177DGY9_ALTAL</name>
<dbReference type="InterPro" id="IPR000396">
    <property type="entry name" value="Pdiesterase2"/>
</dbReference>
<reference evidence="9 10" key="1">
    <citation type="submission" date="2016-05" db="EMBL/GenBank/DDBJ databases">
        <title>Comparative analysis of secretome profiles of manganese(II)-oxidizing ascomycete fungi.</title>
        <authorList>
            <consortium name="DOE Joint Genome Institute"/>
            <person name="Zeiner C.A."/>
            <person name="Purvine S.O."/>
            <person name="Zink E.M."/>
            <person name="Wu S."/>
            <person name="Pasa-Tolic L."/>
            <person name="Chaput D.L."/>
            <person name="Haridas S."/>
            <person name="Grigoriev I.V."/>
            <person name="Santelli C.M."/>
            <person name="Hansel C.M."/>
        </authorList>
    </citation>
    <scope>NUCLEOTIDE SEQUENCE [LARGE SCALE GENOMIC DNA]</scope>
    <source>
        <strain evidence="9 10">SRC1lrK2f</strain>
    </source>
</reference>
<dbReference type="FunFam" id="3.40.30.10:FF:000142">
    <property type="entry name" value="Elongation factor 1 gamma"/>
    <property type="match status" value="1"/>
</dbReference>
<sequence length="1043" mass="114139">MSFGKLYSYSGNPRTTSLLAVAKENGLDIEFVDTEPAKGVSEDYLKLNKLGKVPTFEGADGFVLSECIAIAVYLASQNEKTSLLGKTKQDYATILRWMSFANTEVLSPLGGWFRPILGRDPYNKKNVDESQKAALKAVHVIEEHLLTHTYLVGERLTLADIFAASILARGFQYFFDKQWRDSNPNTTRWYETVYNQSSYSAVAPKLEFISEALKNVAPKKEGGEKKKEQPKAAPKPKQEEAEEEEAPPAPKPKHPLEALPRATFVLDDWKRKYSNEETREVALPWFWENANFEEYSIYKVDYKYNDELTMTFMTANLIGGFFTRLEASRKYLFGCCSVYGVTNDSVVTGAFVVRGQEALPAFDVAPDVESYEFTKLDPTKPEDKEFVNDQWSWDKPIEVNGKTYEWADGKGSGGGPSEDNVTGFLVRSTATNWAKNSVIAVDAGSHLASITRILGRDFPLVSDPDPPLPTSRANNGNGNVIDIHTESPSPGTAHVSLSDDDSGAETPDSEHELPVTITTLQKGAFAGLPFPHQSARANALHVVREHISTYLITHPHLDHVSGFVINTAAFHNTSRPKRLAALPFTVNAIKNHIFNNIIWPNLTDEDGGVGLVTFQRLAEGGNIALGEGSSRGYIEVCDGLGVKGFKVSHGHCMQGPGHVHRGSNANLLETSSLQHSNTSQPYGLSDGQEGRSMSFSVATQSAPGTPGFNSSTEAGRRASGVTVSQPQQPPSQDHCVIDSTAYFIRAESTLTTPKREILIFGDVEPDSLSLSPRTHQIWSEAAPKIAAGILKGIFIEVSYTNAQADAVLFGHLAPRHLLEELSSFAEMVKDSKKKYEREKEEMRLQKKKKRKRTSGGANNALQLDSLTSGENGRKAKMGGYLGGVGKGIDSPISTTNYHSQTDDEVMSDLPPSRGDTGTNTPIPFPPPLQHHQSLHCNQIQEQGQEHQNGTAEPQHSHPSAPAALGLSSVSADHNRAILSAAFDAPLKGVKIVIIHVKDSFMDGPLVGEQILRELREGEEVLQEAGKGLGCQFEVSAAGESYWF</sequence>
<feature type="compositionally biased region" description="Polar residues" evidence="5">
    <location>
        <begin position="855"/>
        <end position="870"/>
    </location>
</feature>
<evidence type="ECO:0000259" key="7">
    <source>
        <dbReference type="PROSITE" id="PS50404"/>
    </source>
</evidence>
<feature type="compositionally biased region" description="Basic and acidic residues" evidence="5">
    <location>
        <begin position="829"/>
        <end position="844"/>
    </location>
</feature>
<feature type="region of interest" description="Disordered" evidence="5">
    <location>
        <begin position="829"/>
        <end position="873"/>
    </location>
</feature>
<evidence type="ECO:0000313" key="9">
    <source>
        <dbReference type="EMBL" id="OAG18521.1"/>
    </source>
</evidence>
<dbReference type="Pfam" id="PF02798">
    <property type="entry name" value="GST_N"/>
    <property type="match status" value="1"/>
</dbReference>
<dbReference type="SFLD" id="SFLDG00358">
    <property type="entry name" value="Main_(cytGST)"/>
    <property type="match status" value="1"/>
</dbReference>
<keyword evidence="2 4" id="KW-0251">Elongation factor</keyword>
<feature type="compositionally biased region" description="Basic and acidic residues" evidence="5">
    <location>
        <begin position="218"/>
        <end position="230"/>
    </location>
</feature>
<dbReference type="Pfam" id="PF02112">
    <property type="entry name" value="PDEase_II"/>
    <property type="match status" value="2"/>
</dbReference>
<dbReference type="PROSITE" id="PS50405">
    <property type="entry name" value="GST_CTER"/>
    <property type="match status" value="1"/>
</dbReference>
<feature type="domain" description="GST N-terminal" evidence="7">
    <location>
        <begin position="2"/>
        <end position="82"/>
    </location>
</feature>
<feature type="region of interest" description="Disordered" evidence="5">
    <location>
        <begin position="891"/>
        <end position="924"/>
    </location>
</feature>
<accession>A0A177DGY9</accession>
<feature type="region of interest" description="Disordered" evidence="5">
    <location>
        <begin position="675"/>
        <end position="732"/>
    </location>
</feature>
<dbReference type="GO" id="GO:0005634">
    <property type="term" value="C:nucleus"/>
    <property type="evidence" value="ECO:0007669"/>
    <property type="project" value="TreeGrafter"/>
</dbReference>
<dbReference type="InterPro" id="IPR036282">
    <property type="entry name" value="Glutathione-S-Trfase_C_sf"/>
</dbReference>
<evidence type="ECO:0000259" key="8">
    <source>
        <dbReference type="PROSITE" id="PS50405"/>
    </source>
</evidence>
<dbReference type="Gene3D" id="3.30.70.1010">
    <property type="entry name" value="Translation elongation factor EF1B, gamma chain, conserved domain"/>
    <property type="match status" value="1"/>
</dbReference>
<dbReference type="CDD" id="cd03181">
    <property type="entry name" value="GST_C_EF1Bgamma_like"/>
    <property type="match status" value="1"/>
</dbReference>
<feature type="region of interest" description="Disordered" evidence="5">
    <location>
        <begin position="464"/>
        <end position="511"/>
    </location>
</feature>
<comment type="similarity">
    <text evidence="1">Belongs to the GST superfamily.</text>
</comment>
<dbReference type="SMR" id="A0A177DGY9"/>
<dbReference type="InterPro" id="IPR036866">
    <property type="entry name" value="RibonucZ/Hydroxyglut_hydro"/>
</dbReference>
<dbReference type="KEGG" id="aalt:CC77DRAFT_1063175"/>
<gene>
    <name evidence="9" type="ORF">CC77DRAFT_1063175</name>
</gene>
<dbReference type="InterPro" id="IPR050802">
    <property type="entry name" value="EF-GSTs"/>
</dbReference>
<dbReference type="InterPro" id="IPR004046">
    <property type="entry name" value="GST_C"/>
</dbReference>
<feature type="region of interest" description="Disordered" evidence="5">
    <location>
        <begin position="218"/>
        <end position="256"/>
    </location>
</feature>
<evidence type="ECO:0000259" key="6">
    <source>
        <dbReference type="PROSITE" id="PS50040"/>
    </source>
</evidence>
<dbReference type="InterPro" id="IPR001662">
    <property type="entry name" value="EF1B_G_C"/>
</dbReference>
<dbReference type="SFLD" id="SFLDS00019">
    <property type="entry name" value="Glutathione_Transferase_(cytos"/>
    <property type="match status" value="1"/>
</dbReference>
<dbReference type="PROSITE" id="PS50040">
    <property type="entry name" value="EF1G_C"/>
    <property type="match status" value="1"/>
</dbReference>
<dbReference type="VEuPathDB" id="FungiDB:CC77DRAFT_1063175"/>
<dbReference type="PRINTS" id="PR00388">
    <property type="entry name" value="PDIESTERASE2"/>
</dbReference>
<feature type="domain" description="EF-1-gamma C-terminal" evidence="6">
    <location>
        <begin position="252"/>
        <end position="413"/>
    </location>
</feature>
<dbReference type="InterPro" id="IPR004045">
    <property type="entry name" value="Glutathione_S-Trfase_N"/>
</dbReference>
<dbReference type="Gene3D" id="3.40.30.10">
    <property type="entry name" value="Glutaredoxin"/>
    <property type="match status" value="1"/>
</dbReference>
<dbReference type="Pfam" id="PF00043">
    <property type="entry name" value="GST_C"/>
    <property type="match status" value="1"/>
</dbReference>
<dbReference type="FunFam" id="3.30.70.1010:FF:000001">
    <property type="entry name" value="Elongation factor 1-gamma 1"/>
    <property type="match status" value="1"/>
</dbReference>
<dbReference type="InterPro" id="IPR036249">
    <property type="entry name" value="Thioredoxin-like_sf"/>
</dbReference>
<evidence type="ECO:0000256" key="2">
    <source>
        <dbReference type="ARBA" id="ARBA00022768"/>
    </source>
</evidence>
<dbReference type="OMA" id="THQIWSE"/>
<proteinExistence type="inferred from homology"/>
<dbReference type="PROSITE" id="PS50404">
    <property type="entry name" value="GST_NTER"/>
    <property type="match status" value="1"/>
</dbReference>
<dbReference type="AlphaFoldDB" id="A0A177DGY9"/>
<dbReference type="FunFam" id="1.20.1050.10:FF:000006">
    <property type="entry name" value="Elongation factor 1 gamma"/>
    <property type="match status" value="1"/>
</dbReference>
<dbReference type="EMBL" id="KV441483">
    <property type="protein sequence ID" value="OAG18521.1"/>
    <property type="molecule type" value="Genomic_DNA"/>
</dbReference>
<feature type="compositionally biased region" description="Polar residues" evidence="5">
    <location>
        <begin position="940"/>
        <end position="957"/>
    </location>
</feature>
<dbReference type="SUPFAM" id="SSF56281">
    <property type="entry name" value="Metallo-hydrolase/oxidoreductase"/>
    <property type="match status" value="1"/>
</dbReference>
<dbReference type="InterPro" id="IPR010987">
    <property type="entry name" value="Glutathione-S-Trfase_C-like"/>
</dbReference>
<dbReference type="SMART" id="SM01183">
    <property type="entry name" value="EF1G"/>
    <property type="match status" value="1"/>
</dbReference>
<dbReference type="Proteomes" id="UP000077248">
    <property type="component" value="Unassembled WGS sequence"/>
</dbReference>
<feature type="region of interest" description="Disordered" evidence="5">
    <location>
        <begin position="940"/>
        <end position="964"/>
    </location>
</feature>